<proteinExistence type="predicted"/>
<gene>
    <name evidence="1" type="ORF">SCALOS_LOCUS5332</name>
</gene>
<protein>
    <submittedName>
        <fullName evidence="1">2764_t:CDS:1</fullName>
    </submittedName>
</protein>
<evidence type="ECO:0000313" key="2">
    <source>
        <dbReference type="Proteomes" id="UP000789860"/>
    </source>
</evidence>
<dbReference type="Proteomes" id="UP000789860">
    <property type="component" value="Unassembled WGS sequence"/>
</dbReference>
<name>A0ACA9LWU5_9GLOM</name>
<organism evidence="1 2">
    <name type="scientific">Scutellospora calospora</name>
    <dbReference type="NCBI Taxonomy" id="85575"/>
    <lineage>
        <taxon>Eukaryota</taxon>
        <taxon>Fungi</taxon>
        <taxon>Fungi incertae sedis</taxon>
        <taxon>Mucoromycota</taxon>
        <taxon>Glomeromycotina</taxon>
        <taxon>Glomeromycetes</taxon>
        <taxon>Diversisporales</taxon>
        <taxon>Gigasporaceae</taxon>
        <taxon>Scutellospora</taxon>
    </lineage>
</organism>
<sequence>PIYKAYINQVFTYITHSRVLRREVIAREFFSKKFPLNKAVKYKKLSENELQLLDSEIIQQSK</sequence>
<evidence type="ECO:0000313" key="1">
    <source>
        <dbReference type="EMBL" id="CAG8555659.1"/>
    </source>
</evidence>
<feature type="non-terminal residue" evidence="1">
    <location>
        <position position="1"/>
    </location>
</feature>
<comment type="caution">
    <text evidence="1">The sequence shown here is derived from an EMBL/GenBank/DDBJ whole genome shotgun (WGS) entry which is preliminary data.</text>
</comment>
<dbReference type="EMBL" id="CAJVPM010008506">
    <property type="protein sequence ID" value="CAG8555659.1"/>
    <property type="molecule type" value="Genomic_DNA"/>
</dbReference>
<accession>A0ACA9LWU5</accession>
<keyword evidence="2" id="KW-1185">Reference proteome</keyword>
<reference evidence="1" key="1">
    <citation type="submission" date="2021-06" db="EMBL/GenBank/DDBJ databases">
        <authorList>
            <person name="Kallberg Y."/>
            <person name="Tangrot J."/>
            <person name="Rosling A."/>
        </authorList>
    </citation>
    <scope>NUCLEOTIDE SEQUENCE</scope>
    <source>
        <strain evidence="1">AU212A</strain>
    </source>
</reference>